<evidence type="ECO:0000313" key="3">
    <source>
        <dbReference type="EMBL" id="KAF7849461.1"/>
    </source>
</evidence>
<accession>A0A8T0CP68</accession>
<evidence type="ECO:0000313" key="4">
    <source>
        <dbReference type="Proteomes" id="UP000806378"/>
    </source>
</evidence>
<name>A0A8T0CP68_CORYI</name>
<dbReference type="SUPFAM" id="SSF54909">
    <property type="entry name" value="Dimeric alpha+beta barrel"/>
    <property type="match status" value="2"/>
</dbReference>
<protein>
    <recommendedName>
        <fullName evidence="2">Stress-response A/B barrel domain-containing protein</fullName>
    </recommendedName>
</protein>
<dbReference type="EMBL" id="MU089776">
    <property type="protein sequence ID" value="KAF7849461.1"/>
    <property type="molecule type" value="Genomic_DNA"/>
</dbReference>
<feature type="domain" description="Stress-response A/B barrel" evidence="2">
    <location>
        <begin position="9"/>
        <end position="106"/>
    </location>
</feature>
<comment type="subunit">
    <text evidence="1">Homodimer.</text>
</comment>
<feature type="domain" description="Stress-response A/B barrel" evidence="2">
    <location>
        <begin position="123"/>
        <end position="218"/>
    </location>
</feature>
<evidence type="ECO:0000259" key="2">
    <source>
        <dbReference type="PROSITE" id="PS51502"/>
    </source>
</evidence>
<comment type="caution">
    <text evidence="3">The sequence shown here is derived from an EMBL/GenBank/DDBJ whole genome shotgun (WGS) entry which is preliminary data.</text>
</comment>
<dbReference type="PROSITE" id="PS51502">
    <property type="entry name" value="S_R_A_B_BARREL"/>
    <property type="match status" value="2"/>
</dbReference>
<dbReference type="AlphaFoldDB" id="A0A8T0CP68"/>
<dbReference type="Gramene" id="rna-gnl|WGS:JABURB|Cocit.L0771.1">
    <property type="protein sequence ID" value="cds-KAF7849461.1"/>
    <property type="gene ID" value="gene-BT93_L0771"/>
</dbReference>
<dbReference type="InterPro" id="IPR044662">
    <property type="entry name" value="HS1/DABB1-like"/>
</dbReference>
<reference evidence="3" key="1">
    <citation type="submission" date="2020-05" db="EMBL/GenBank/DDBJ databases">
        <title>WGS assembly of Corymbia citriodora subspecies variegata.</title>
        <authorList>
            <person name="Barry K."/>
            <person name="Hundley H."/>
            <person name="Shu S."/>
            <person name="Jenkins J."/>
            <person name="Grimwood J."/>
            <person name="Baten A."/>
        </authorList>
    </citation>
    <scope>NUCLEOTIDE SEQUENCE</scope>
    <source>
        <strain evidence="3">CV2-018</strain>
    </source>
</reference>
<organism evidence="3 4">
    <name type="scientific">Corymbia citriodora subsp. variegata</name>
    <dbReference type="NCBI Taxonomy" id="360336"/>
    <lineage>
        <taxon>Eukaryota</taxon>
        <taxon>Viridiplantae</taxon>
        <taxon>Streptophyta</taxon>
        <taxon>Embryophyta</taxon>
        <taxon>Tracheophyta</taxon>
        <taxon>Spermatophyta</taxon>
        <taxon>Magnoliopsida</taxon>
        <taxon>eudicotyledons</taxon>
        <taxon>Gunneridae</taxon>
        <taxon>Pentapetalae</taxon>
        <taxon>rosids</taxon>
        <taxon>malvids</taxon>
        <taxon>Myrtales</taxon>
        <taxon>Myrtaceae</taxon>
        <taxon>Myrtoideae</taxon>
        <taxon>Eucalypteae</taxon>
        <taxon>Corymbia</taxon>
    </lineage>
</organism>
<dbReference type="Pfam" id="PF07876">
    <property type="entry name" value="Dabb"/>
    <property type="match status" value="2"/>
</dbReference>
<evidence type="ECO:0000256" key="1">
    <source>
        <dbReference type="ARBA" id="ARBA00011738"/>
    </source>
</evidence>
<dbReference type="Proteomes" id="UP000806378">
    <property type="component" value="Unassembled WGS sequence"/>
</dbReference>
<dbReference type="OrthoDB" id="42919at2759"/>
<dbReference type="Gene3D" id="3.30.70.100">
    <property type="match status" value="2"/>
</dbReference>
<proteinExistence type="predicted"/>
<dbReference type="PANTHER" id="PTHR33178">
    <property type="match status" value="1"/>
</dbReference>
<gene>
    <name evidence="3" type="ORF">BT93_L0771</name>
</gene>
<dbReference type="InterPro" id="IPR013097">
    <property type="entry name" value="Dabb"/>
</dbReference>
<dbReference type="PANTHER" id="PTHR33178:SF3">
    <property type="entry name" value="STRESS-RESPONSE A_B BARREL DOMAIN-CONTAINING PROTEIN UP3"/>
    <property type="match status" value="1"/>
</dbReference>
<dbReference type="InterPro" id="IPR011008">
    <property type="entry name" value="Dimeric_a/b-barrel"/>
</dbReference>
<keyword evidence="4" id="KW-1185">Reference proteome</keyword>
<sequence length="226" mass="24191">MSSSSAQIIENIVLIKVKDGTDPSRVKAMIDGLNALVSLDTVLHTATGPVLRTPRSSSSPLTFTVMFHGRYRTKDDFAAYSRHPDHMRVVEELGAPIREDIMSAHWVTDRVPEGAVVLPPGSAVRVSLLKLKEGSGDEAKGEVLSAVAEGIRDGLGRVEQATWGDNFSAFSKGFSIASLTVFKNMEEMEAATAAAAPLQEKVGKHVDGVISVDYVVPHPQPASLSL</sequence>
<dbReference type="SMART" id="SM00886">
    <property type="entry name" value="Dabb"/>
    <property type="match status" value="2"/>
</dbReference>